<dbReference type="CDD" id="cd12059">
    <property type="entry name" value="SH3_MLK1-3"/>
    <property type="match status" value="1"/>
</dbReference>
<feature type="domain" description="Protein kinase" evidence="21">
    <location>
        <begin position="118"/>
        <end position="380"/>
    </location>
</feature>
<evidence type="ECO:0000256" key="1">
    <source>
        <dbReference type="ARBA" id="ARBA00001946"/>
    </source>
</evidence>
<dbReference type="SUPFAM" id="SSF50044">
    <property type="entry name" value="SH3-domain"/>
    <property type="match status" value="1"/>
</dbReference>
<dbReference type="PROSITE" id="PS50002">
    <property type="entry name" value="SH3"/>
    <property type="match status" value="1"/>
</dbReference>
<dbReference type="Ensembl" id="ENSXETT00000086092">
    <property type="protein sequence ID" value="ENSXETP00000065746"/>
    <property type="gene ID" value="ENSXETG00000016998"/>
</dbReference>
<dbReference type="PROSITE" id="PS00107">
    <property type="entry name" value="PROTEIN_KINASE_ATP"/>
    <property type="match status" value="1"/>
</dbReference>
<dbReference type="Gene3D" id="1.10.510.10">
    <property type="entry name" value="Transferase(Phosphotransferase) domain 1"/>
    <property type="match status" value="1"/>
</dbReference>
<feature type="region of interest" description="Disordered" evidence="19">
    <location>
        <begin position="715"/>
        <end position="736"/>
    </location>
</feature>
<feature type="domain" description="SH3" evidence="20">
    <location>
        <begin position="32"/>
        <end position="96"/>
    </location>
</feature>
<evidence type="ECO:0000256" key="18">
    <source>
        <dbReference type="SAM" id="Coils"/>
    </source>
</evidence>
<gene>
    <name evidence="22" type="primary">map3k10</name>
</gene>
<dbReference type="Xenbase" id="XB-GENE-920944">
    <property type="gene designation" value="map3k10"/>
</dbReference>
<evidence type="ECO:0000256" key="11">
    <source>
        <dbReference type="ARBA" id="ARBA00047559"/>
    </source>
</evidence>
<dbReference type="PROSITE" id="PS00108">
    <property type="entry name" value="PROTEIN_KINASE_ST"/>
    <property type="match status" value="1"/>
</dbReference>
<comment type="catalytic activity">
    <reaction evidence="12">
        <text>L-seryl-[protein] + ATP = O-phospho-L-seryl-[protein] + ADP + H(+)</text>
        <dbReference type="Rhea" id="RHEA:17989"/>
        <dbReference type="Rhea" id="RHEA-COMP:9863"/>
        <dbReference type="Rhea" id="RHEA-COMP:11604"/>
        <dbReference type="ChEBI" id="CHEBI:15378"/>
        <dbReference type="ChEBI" id="CHEBI:29999"/>
        <dbReference type="ChEBI" id="CHEBI:30616"/>
        <dbReference type="ChEBI" id="CHEBI:83421"/>
        <dbReference type="ChEBI" id="CHEBI:456216"/>
        <dbReference type="EC" id="2.7.11.25"/>
    </reaction>
</comment>
<evidence type="ECO:0000256" key="5">
    <source>
        <dbReference type="ARBA" id="ARBA00022527"/>
    </source>
</evidence>
<dbReference type="InterPro" id="IPR000719">
    <property type="entry name" value="Prot_kinase_dom"/>
</dbReference>
<evidence type="ECO:0000256" key="7">
    <source>
        <dbReference type="ARBA" id="ARBA00022737"/>
    </source>
</evidence>
<evidence type="ECO:0000256" key="4">
    <source>
        <dbReference type="ARBA" id="ARBA00022443"/>
    </source>
</evidence>
<feature type="binding site" evidence="15 17">
    <location>
        <position position="145"/>
    </location>
    <ligand>
        <name>ATP</name>
        <dbReference type="ChEBI" id="CHEBI:30616"/>
    </ligand>
</feature>
<feature type="compositionally biased region" description="Polar residues" evidence="19">
    <location>
        <begin position="811"/>
        <end position="827"/>
    </location>
</feature>
<dbReference type="GO" id="GO:0005524">
    <property type="term" value="F:ATP binding"/>
    <property type="evidence" value="ECO:0007669"/>
    <property type="project" value="UniProtKB-UniRule"/>
</dbReference>
<evidence type="ECO:0000259" key="21">
    <source>
        <dbReference type="PROSITE" id="PS50011"/>
    </source>
</evidence>
<dbReference type="EC" id="2.7.11.25" evidence="3 13"/>
<feature type="compositionally biased region" description="Pro residues" evidence="19">
    <location>
        <begin position="863"/>
        <end position="880"/>
    </location>
</feature>
<evidence type="ECO:0000256" key="12">
    <source>
        <dbReference type="ARBA" id="ARBA00048329"/>
    </source>
</evidence>
<evidence type="ECO:0000313" key="22">
    <source>
        <dbReference type="Ensembl" id="ENSXETP00000065746"/>
    </source>
</evidence>
<evidence type="ECO:0000256" key="10">
    <source>
        <dbReference type="ARBA" id="ARBA00022840"/>
    </source>
</evidence>
<reference evidence="22" key="2">
    <citation type="submission" date="2020-05" db="UniProtKB">
        <authorList>
            <consortium name="Ensembl"/>
        </authorList>
    </citation>
    <scope>IDENTIFICATION</scope>
</reference>
<feature type="compositionally biased region" description="Basic and acidic residues" evidence="19">
    <location>
        <begin position="576"/>
        <end position="588"/>
    </location>
</feature>
<feature type="compositionally biased region" description="Low complexity" evidence="19">
    <location>
        <begin position="916"/>
        <end position="937"/>
    </location>
</feature>
<dbReference type="FunFam" id="3.30.200.20:FF:000085">
    <property type="entry name" value="Mitogen-activated protein kinase kinase kinase"/>
    <property type="match status" value="1"/>
</dbReference>
<evidence type="ECO:0000256" key="2">
    <source>
        <dbReference type="ARBA" id="ARBA00006529"/>
    </source>
</evidence>
<keyword evidence="9 13" id="KW-0418">Kinase</keyword>
<dbReference type="InterPro" id="IPR011009">
    <property type="entry name" value="Kinase-like_dom_sf"/>
</dbReference>
<feature type="region of interest" description="Disordered" evidence="19">
    <location>
        <begin position="650"/>
        <end position="677"/>
    </location>
</feature>
<dbReference type="SUPFAM" id="SSF56112">
    <property type="entry name" value="Protein kinase-like (PK-like)"/>
    <property type="match status" value="1"/>
</dbReference>
<dbReference type="PRINTS" id="PR00109">
    <property type="entry name" value="TYRKINASE"/>
</dbReference>
<dbReference type="PANTHER" id="PTHR44329:SF39">
    <property type="entry name" value="MITOGEN-ACTIVATED PROTEIN KINASE KINASE KINASE 10"/>
    <property type="match status" value="1"/>
</dbReference>
<dbReference type="PRINTS" id="PR00452">
    <property type="entry name" value="SH3DOMAIN"/>
</dbReference>
<evidence type="ECO:0000259" key="20">
    <source>
        <dbReference type="PROSITE" id="PS50002"/>
    </source>
</evidence>
<dbReference type="FunFam" id="1.10.510.10:FF:000076">
    <property type="entry name" value="Mitogen-activated protein kinase kinase kinase"/>
    <property type="match status" value="1"/>
</dbReference>
<keyword evidence="6 13" id="KW-0808">Transferase</keyword>
<dbReference type="PIRSF" id="PIRSF000556">
    <property type="entry name" value="MAPKKK9_11"/>
    <property type="match status" value="1"/>
</dbReference>
<dbReference type="Pfam" id="PF07714">
    <property type="entry name" value="PK_Tyr_Ser-Thr"/>
    <property type="match status" value="1"/>
</dbReference>
<evidence type="ECO:0000256" key="9">
    <source>
        <dbReference type="ARBA" id="ARBA00022777"/>
    </source>
</evidence>
<dbReference type="Pfam" id="PF00018">
    <property type="entry name" value="SH3_1"/>
    <property type="match status" value="1"/>
</dbReference>
<evidence type="ECO:0000256" key="3">
    <source>
        <dbReference type="ARBA" id="ARBA00012406"/>
    </source>
</evidence>
<name>A0A6I8Q8G8_XENTR</name>
<sequence>MDGPQKNEGFLWQSSKDNKENGVWNEVQSYGVSNPLWMAVFDYEATAEEELTLHRGDLVEILSKDSTVSGDEGWWTGKIKDKVGIFPSNYVVSDNKYTTLTGAPKQCPLPLEIEFEELNLEEIIGVGGFGKVYKGLWRGDEVAVKAVRHDPDEDINVTAENVRQEAKLFCMLCHPNIIALKGVCLKPPHLCLVMEYARGGPLHRALAGKKVPAHVLVNWAVQIARGMNYLHNEAIVPIIHRDLKSSNILILEKVEHDDLFNKTLKITDFGLAREWQKTTKMSAAGTYAWMAPEVIRLSLFSKSSDVWSFGVLLWELLTGEVPYREIDALAVAYGVAMNKLTLPIPSTCPEPFVRILEACWDPDPHSRPSFSCILEQLTTIEQSAMFQMPLESFHSLQEDWRLEIQQMFDELRTKEKELRSREEELVRAAEEQRILEEMLKRREQELAEREIDIVERELNIIMYQMYQEKPKVKKRKGNFKKSRLKLKDGNRISLPSGFEHKITVQASPTLDKCKGQGSSSYSPPGSPLIIPRLRAIRLTPVDGSKTWGRSSVLKKDEVNTSNKKKGRTWGPSSTQQKERAGGEERLKTLGEGSKQWSSSAPNLGKSPKHTPISVGFASLTEMEEYADADGSVPQSPYSAQSYLTLPAQSDLRNHPEDTSQAAAPSSDSPKRGSQSRRKSELVLLGCASLLAAVALGSDLSEMVPQEEKRKGIFQWAGRGPRRRTSSPSRPMSYGEESVIPSSSVTLISLSSISDCNSTRSLIRSDSDDIGLDSDTMSTGRVVKEDRGQQPNVGTNPLVDYKVESFKRDPKQSLTPTHVTAGRNNTNETRGHRRTPSDGAIRQVTQGHKRSPSDGSAPFQCEPEPSPFPRLPDPHFVFPPPVRRKDTGVERPTSLEFAPRPRPSSSRPRMDPWKFVSLSQTHSSSPSSGGGDACSSGSAEGPRVAEVEETLLDMEVEGQRLDSTVPLCGLGLRPTTDPFINMGTDHKVGSGVLL</sequence>
<dbReference type="InterPro" id="IPR036028">
    <property type="entry name" value="SH3-like_dom_sf"/>
</dbReference>
<dbReference type="GO" id="GO:0004709">
    <property type="term" value="F:MAP kinase kinase kinase activity"/>
    <property type="evidence" value="ECO:0007669"/>
    <property type="project" value="UniProtKB-EC"/>
</dbReference>
<dbReference type="GeneTree" id="ENSGT00940000160518"/>
<keyword evidence="4 16" id="KW-0728">SH3 domain</keyword>
<comment type="cofactor">
    <cofactor evidence="1">
        <name>Mg(2+)</name>
        <dbReference type="ChEBI" id="CHEBI:18420"/>
    </cofactor>
</comment>
<evidence type="ECO:0000256" key="6">
    <source>
        <dbReference type="ARBA" id="ARBA00022679"/>
    </source>
</evidence>
<dbReference type="SMART" id="SM00326">
    <property type="entry name" value="SH3"/>
    <property type="match status" value="1"/>
</dbReference>
<dbReference type="InterPro" id="IPR008271">
    <property type="entry name" value="Ser/Thr_kinase_AS"/>
</dbReference>
<evidence type="ECO:0000256" key="13">
    <source>
        <dbReference type="PIRNR" id="PIRNR000556"/>
    </source>
</evidence>
<dbReference type="PROSITE" id="PS50011">
    <property type="entry name" value="PROTEIN_KINASE_DOM"/>
    <property type="match status" value="1"/>
</dbReference>
<reference evidence="22" key="1">
    <citation type="journal article" date="2010" name="Science">
        <title>The genome of the Western clawed frog Xenopus tropicalis.</title>
        <authorList>
            <person name="Hellsten U."/>
            <person name="Harland R.M."/>
            <person name="Gilchrist M.J."/>
            <person name="Hendrix D."/>
            <person name="Jurka J."/>
            <person name="Kapitonov V."/>
            <person name="Ovcharenko I."/>
            <person name="Putnam N.H."/>
            <person name="Shu S."/>
            <person name="Taher L."/>
            <person name="Blitz I.L."/>
            <person name="Blumberg B."/>
            <person name="Dichmann D.S."/>
            <person name="Dubchak I."/>
            <person name="Amaya E."/>
            <person name="Detter J.C."/>
            <person name="Fletcher R."/>
            <person name="Gerhard D.S."/>
            <person name="Goodstein D."/>
            <person name="Graves T."/>
            <person name="Grigoriev I.V."/>
            <person name="Grimwood J."/>
            <person name="Kawashima T."/>
            <person name="Lindquist E."/>
            <person name="Lucas S.M."/>
            <person name="Mead P.E."/>
            <person name="Mitros T."/>
            <person name="Ogino H."/>
            <person name="Ohta Y."/>
            <person name="Poliakov A.V."/>
            <person name="Pollet N."/>
            <person name="Robert J."/>
            <person name="Salamov A."/>
            <person name="Sater A.K."/>
            <person name="Schmutz J."/>
            <person name="Terry A."/>
            <person name="Vize P.D."/>
            <person name="Warren W.C."/>
            <person name="Wells D."/>
            <person name="Wills A."/>
            <person name="Wilson R.K."/>
            <person name="Zimmerman L.B."/>
            <person name="Zorn A.M."/>
            <person name="Grainger R."/>
            <person name="Grammer T."/>
            <person name="Khokha M.K."/>
            <person name="Richardson P.M."/>
            <person name="Rokhsar D.S."/>
        </authorList>
    </citation>
    <scope>NUCLEOTIDE SEQUENCE [LARGE SCALE GENOMIC DNA]</scope>
    <source>
        <strain evidence="22">Nigerian</strain>
    </source>
</reference>
<feature type="active site" description="Proton acceptor" evidence="14">
    <location>
        <position position="242"/>
    </location>
</feature>
<dbReference type="FunCoup" id="A0A6I8Q8G8">
    <property type="interactions" value="876"/>
</dbReference>
<comment type="subunit">
    <text evidence="13">Homodimer.</text>
</comment>
<dbReference type="InterPro" id="IPR035779">
    <property type="entry name" value="MLK1-3_SH3"/>
</dbReference>
<keyword evidence="7" id="KW-0677">Repeat</keyword>
<comment type="catalytic activity">
    <reaction evidence="11 13">
        <text>L-threonyl-[protein] + ATP = O-phospho-L-threonyl-[protein] + ADP + H(+)</text>
        <dbReference type="Rhea" id="RHEA:46608"/>
        <dbReference type="Rhea" id="RHEA-COMP:11060"/>
        <dbReference type="Rhea" id="RHEA-COMP:11605"/>
        <dbReference type="ChEBI" id="CHEBI:15378"/>
        <dbReference type="ChEBI" id="CHEBI:30013"/>
        <dbReference type="ChEBI" id="CHEBI:30616"/>
        <dbReference type="ChEBI" id="CHEBI:61977"/>
        <dbReference type="ChEBI" id="CHEBI:456216"/>
        <dbReference type="EC" id="2.7.11.25"/>
    </reaction>
</comment>
<dbReference type="InterPro" id="IPR017441">
    <property type="entry name" value="Protein_kinase_ATP_BS"/>
</dbReference>
<organism evidence="22">
    <name type="scientific">Xenopus tropicalis</name>
    <name type="common">Western clawed frog</name>
    <name type="synonym">Silurana tropicalis</name>
    <dbReference type="NCBI Taxonomy" id="8364"/>
    <lineage>
        <taxon>Eukaryota</taxon>
        <taxon>Metazoa</taxon>
        <taxon>Chordata</taxon>
        <taxon>Craniata</taxon>
        <taxon>Vertebrata</taxon>
        <taxon>Euteleostomi</taxon>
        <taxon>Amphibia</taxon>
        <taxon>Batrachia</taxon>
        <taxon>Anura</taxon>
        <taxon>Pipoidea</taxon>
        <taxon>Pipidae</taxon>
        <taxon>Xenopodinae</taxon>
        <taxon>Xenopus</taxon>
        <taxon>Silurana</taxon>
    </lineage>
</organism>
<accession>A0A6I8Q8G8</accession>
<keyword evidence="18" id="KW-0175">Coiled coil</keyword>
<feature type="region of interest" description="Disordered" evidence="19">
    <location>
        <begin position="546"/>
        <end position="610"/>
    </location>
</feature>
<dbReference type="InterPro" id="IPR051681">
    <property type="entry name" value="Ser/Thr_Kinases-Pseudokinases"/>
</dbReference>
<dbReference type="Bgee" id="ENSXETG00000016998">
    <property type="expression patterns" value="Expressed in brain and 13 other cell types or tissues"/>
</dbReference>
<feature type="region of interest" description="Disordered" evidence="19">
    <location>
        <begin position="780"/>
        <end position="942"/>
    </location>
</feature>
<protein>
    <recommendedName>
        <fullName evidence="3 13">Mitogen-activated protein kinase kinase kinase</fullName>
        <ecNumber evidence="3 13">2.7.11.25</ecNumber>
    </recommendedName>
</protein>
<dbReference type="AlphaFoldDB" id="A0A6I8Q8G8"/>
<feature type="binding site" evidence="15">
    <location>
        <begin position="124"/>
        <end position="132"/>
    </location>
    <ligand>
        <name>ATP</name>
        <dbReference type="ChEBI" id="CHEBI:30616"/>
    </ligand>
</feature>
<evidence type="ECO:0000256" key="14">
    <source>
        <dbReference type="PIRSR" id="PIRSR000556-1"/>
    </source>
</evidence>
<evidence type="ECO:0000256" key="8">
    <source>
        <dbReference type="ARBA" id="ARBA00022741"/>
    </source>
</evidence>
<dbReference type="Gene3D" id="3.30.200.20">
    <property type="entry name" value="Phosphorylase Kinase, domain 1"/>
    <property type="match status" value="1"/>
</dbReference>
<dbReference type="InterPro" id="IPR001452">
    <property type="entry name" value="SH3_domain"/>
</dbReference>
<dbReference type="InParanoid" id="A0A6I8Q8G8"/>
<keyword evidence="5 13" id="KW-0723">Serine/threonine-protein kinase</keyword>
<keyword evidence="10 13" id="KW-0067">ATP-binding</keyword>
<feature type="coiled-coil region" evidence="18">
    <location>
        <begin position="397"/>
        <end position="448"/>
    </location>
</feature>
<dbReference type="PANTHER" id="PTHR44329">
    <property type="entry name" value="SERINE/THREONINE-PROTEIN KINASE TNNI3K-RELATED"/>
    <property type="match status" value="1"/>
</dbReference>
<dbReference type="CDD" id="cd14148">
    <property type="entry name" value="STKc_MLK2"/>
    <property type="match status" value="1"/>
</dbReference>
<evidence type="ECO:0000256" key="19">
    <source>
        <dbReference type="SAM" id="MobiDB-lite"/>
    </source>
</evidence>
<feature type="compositionally biased region" description="Basic and acidic residues" evidence="19">
    <location>
        <begin position="800"/>
        <end position="810"/>
    </location>
</feature>
<proteinExistence type="inferred from homology"/>
<evidence type="ECO:0000256" key="15">
    <source>
        <dbReference type="PIRSR" id="PIRSR000556-2"/>
    </source>
</evidence>
<comment type="activity regulation">
    <text evidence="13">Homodimerization via the leucine zipper domains is required for autophosphorylation.</text>
</comment>
<evidence type="ECO:0000256" key="16">
    <source>
        <dbReference type="PROSITE-ProRule" id="PRU00192"/>
    </source>
</evidence>
<evidence type="ECO:0000256" key="17">
    <source>
        <dbReference type="PROSITE-ProRule" id="PRU10141"/>
    </source>
</evidence>
<comment type="similarity">
    <text evidence="2 13">Belongs to the protein kinase superfamily. STE Ser/Thr protein kinase family. MAP kinase kinase kinase subfamily.</text>
</comment>
<feature type="compositionally biased region" description="Polar residues" evidence="19">
    <location>
        <begin position="658"/>
        <end position="667"/>
    </location>
</feature>
<dbReference type="InterPro" id="IPR016231">
    <property type="entry name" value="MLK1-4"/>
</dbReference>
<keyword evidence="8 13" id="KW-0547">Nucleotide-binding</keyword>
<dbReference type="InterPro" id="IPR001245">
    <property type="entry name" value="Ser-Thr/Tyr_kinase_cat_dom"/>
</dbReference>
<dbReference type="SMART" id="SM00220">
    <property type="entry name" value="S_TKc"/>
    <property type="match status" value="1"/>
</dbReference>
<dbReference type="Gene3D" id="2.30.30.40">
    <property type="entry name" value="SH3 Domains"/>
    <property type="match status" value="1"/>
</dbReference>